<keyword evidence="4 5" id="KW-0720">Serine protease</keyword>
<keyword evidence="2 5" id="KW-0645">Protease</keyword>
<dbReference type="InterPro" id="IPR055210">
    <property type="entry name" value="CtpA/B_N"/>
</dbReference>
<evidence type="ECO:0000256" key="1">
    <source>
        <dbReference type="ARBA" id="ARBA00009179"/>
    </source>
</evidence>
<feature type="region of interest" description="Disordered" evidence="6">
    <location>
        <begin position="398"/>
        <end position="440"/>
    </location>
</feature>
<dbReference type="InterPro" id="IPR004447">
    <property type="entry name" value="Peptidase_S41A"/>
</dbReference>
<feature type="domain" description="PDZ" evidence="7">
    <location>
        <begin position="91"/>
        <end position="159"/>
    </location>
</feature>
<keyword evidence="3 5" id="KW-0378">Hydrolase</keyword>
<dbReference type="SUPFAM" id="SSF52096">
    <property type="entry name" value="ClpP/crotonase"/>
    <property type="match status" value="1"/>
</dbReference>
<dbReference type="SUPFAM" id="SSF50156">
    <property type="entry name" value="PDZ domain-like"/>
    <property type="match status" value="1"/>
</dbReference>
<dbReference type="CDD" id="cd07560">
    <property type="entry name" value="Peptidase_S41_CPP"/>
    <property type="match status" value="1"/>
</dbReference>
<evidence type="ECO:0000256" key="3">
    <source>
        <dbReference type="ARBA" id="ARBA00022801"/>
    </source>
</evidence>
<dbReference type="InterPro" id="IPR029045">
    <property type="entry name" value="ClpP/crotonase-like_dom_sf"/>
</dbReference>
<dbReference type="SMART" id="SM00228">
    <property type="entry name" value="PDZ"/>
    <property type="match status" value="1"/>
</dbReference>
<evidence type="ECO:0000256" key="4">
    <source>
        <dbReference type="ARBA" id="ARBA00022825"/>
    </source>
</evidence>
<evidence type="ECO:0000256" key="6">
    <source>
        <dbReference type="SAM" id="MobiDB-lite"/>
    </source>
</evidence>
<evidence type="ECO:0000259" key="7">
    <source>
        <dbReference type="PROSITE" id="PS50106"/>
    </source>
</evidence>
<comment type="caution">
    <text evidence="8">The sequence shown here is derived from an EMBL/GenBank/DDBJ whole genome shotgun (WGS) entry which is preliminary data.</text>
</comment>
<dbReference type="SMART" id="SM00245">
    <property type="entry name" value="TSPc"/>
    <property type="match status" value="1"/>
</dbReference>
<dbReference type="InterPro" id="IPR036034">
    <property type="entry name" value="PDZ_sf"/>
</dbReference>
<dbReference type="RefSeq" id="WP_345531405.1">
    <property type="nucleotide sequence ID" value="NZ_BAABLD010000002.1"/>
</dbReference>
<dbReference type="EMBL" id="BAABLD010000002">
    <property type="protein sequence ID" value="GAA5159731.1"/>
    <property type="molecule type" value="Genomic_DNA"/>
</dbReference>
<accession>A0ABP9QCR3</accession>
<dbReference type="GO" id="GO:0006508">
    <property type="term" value="P:proteolysis"/>
    <property type="evidence" value="ECO:0007669"/>
    <property type="project" value="UniProtKB-KW"/>
</dbReference>
<keyword evidence="9" id="KW-1185">Reference proteome</keyword>
<dbReference type="Pfam" id="PF03572">
    <property type="entry name" value="Peptidase_S41"/>
    <property type="match status" value="1"/>
</dbReference>
<comment type="similarity">
    <text evidence="1 5">Belongs to the peptidase S41A family.</text>
</comment>
<organism evidence="8 9">
    <name type="scientific">Viridibacterium curvum</name>
    <dbReference type="NCBI Taxonomy" id="1101404"/>
    <lineage>
        <taxon>Bacteria</taxon>
        <taxon>Pseudomonadati</taxon>
        <taxon>Pseudomonadota</taxon>
        <taxon>Betaproteobacteria</taxon>
        <taxon>Rhodocyclales</taxon>
        <taxon>Rhodocyclaceae</taxon>
        <taxon>Viridibacterium</taxon>
    </lineage>
</organism>
<dbReference type="Gene3D" id="3.90.226.10">
    <property type="entry name" value="2-enoyl-CoA Hydratase, Chain A, domain 1"/>
    <property type="match status" value="1"/>
</dbReference>
<evidence type="ECO:0000313" key="9">
    <source>
        <dbReference type="Proteomes" id="UP001500547"/>
    </source>
</evidence>
<dbReference type="Pfam" id="PF22694">
    <property type="entry name" value="CtpB_N-like"/>
    <property type="match status" value="1"/>
</dbReference>
<name>A0ABP9QCR3_9RHOO</name>
<dbReference type="PANTHER" id="PTHR32060:SF30">
    <property type="entry name" value="CARBOXY-TERMINAL PROCESSING PROTEASE CTPA"/>
    <property type="match status" value="1"/>
</dbReference>
<dbReference type="InterPro" id="IPR005151">
    <property type="entry name" value="Tail-specific_protease"/>
</dbReference>
<reference evidence="9" key="1">
    <citation type="journal article" date="2019" name="Int. J. Syst. Evol. Microbiol.">
        <title>The Global Catalogue of Microorganisms (GCM) 10K type strain sequencing project: providing services to taxonomists for standard genome sequencing and annotation.</title>
        <authorList>
            <consortium name="The Broad Institute Genomics Platform"/>
            <consortium name="The Broad Institute Genome Sequencing Center for Infectious Disease"/>
            <person name="Wu L."/>
            <person name="Ma J."/>
        </authorList>
    </citation>
    <scope>NUCLEOTIDE SEQUENCE [LARGE SCALE GENOMIC DNA]</scope>
    <source>
        <strain evidence="9">JCM 18715</strain>
    </source>
</reference>
<dbReference type="Proteomes" id="UP001500547">
    <property type="component" value="Unassembled WGS sequence"/>
</dbReference>
<evidence type="ECO:0000256" key="5">
    <source>
        <dbReference type="RuleBase" id="RU004404"/>
    </source>
</evidence>
<dbReference type="CDD" id="cd06782">
    <property type="entry name" value="cpPDZ_CPP-like"/>
    <property type="match status" value="1"/>
</dbReference>
<evidence type="ECO:0000256" key="2">
    <source>
        <dbReference type="ARBA" id="ARBA00022670"/>
    </source>
</evidence>
<sequence length="469" mass="50861">MSGSKIKQFSLVFSGICIGVLISLNFAARADREVPAAQLPVEESRKLAEAFNRIKQMYVDQVEDKKLIDDAISGMVSGLDPHSAYFDKEGSKEMEESIRGEFGGLGLQVEPKDGYVRVESPIEGTPAFRAGIKSNDLVIKIDNVTVKGMTLNQAVKKMRGVPGTKVTLTIFREGQTPFDVPLVREVIQVRSVRSKMVEPGYGYVRVVQFQERTVADMSRQISELYKQGPLKGLVLDLRNDPGGLLDAAVGVTAAFVPKGSLVVYTEGRSVGREEYKAVPEAYSRGEGGDVLKNLPPALKSVPMVVLVNGGSASASEIVSGALQDYKRAVVIGTQTFGKASVQTQMKFADQTSMKLTIARYFTPNGRSIQAKGIVPDITVEETPDSVDRHTREADLPKHLANPKEAESEPFVPPTPQPARKKDDDKDSLKPPPEFGSKDDWQLAQAILHLKGLPLAVPTSASAPAVSARK</sequence>
<evidence type="ECO:0000313" key="8">
    <source>
        <dbReference type="EMBL" id="GAA5159731.1"/>
    </source>
</evidence>
<dbReference type="PROSITE" id="PS50106">
    <property type="entry name" value="PDZ"/>
    <property type="match status" value="1"/>
</dbReference>
<dbReference type="GO" id="GO:0008233">
    <property type="term" value="F:peptidase activity"/>
    <property type="evidence" value="ECO:0007669"/>
    <property type="project" value="UniProtKB-KW"/>
</dbReference>
<dbReference type="NCBIfam" id="TIGR00225">
    <property type="entry name" value="prc"/>
    <property type="match status" value="1"/>
</dbReference>
<dbReference type="InterPro" id="IPR001478">
    <property type="entry name" value="PDZ"/>
</dbReference>
<dbReference type="Gene3D" id="3.30.750.44">
    <property type="match status" value="1"/>
</dbReference>
<gene>
    <name evidence="8" type="primary">cptA</name>
    <name evidence="8" type="ORF">GCM10025770_06520</name>
</gene>
<dbReference type="PANTHER" id="PTHR32060">
    <property type="entry name" value="TAIL-SPECIFIC PROTEASE"/>
    <property type="match status" value="1"/>
</dbReference>
<feature type="compositionally biased region" description="Basic and acidic residues" evidence="6">
    <location>
        <begin position="419"/>
        <end position="428"/>
    </location>
</feature>
<proteinExistence type="inferred from homology"/>
<protein>
    <submittedName>
        <fullName evidence="8">Protease CptA</fullName>
    </submittedName>
</protein>
<dbReference type="Gene3D" id="2.30.42.10">
    <property type="match status" value="1"/>
</dbReference>
<dbReference type="Pfam" id="PF13180">
    <property type="entry name" value="PDZ_2"/>
    <property type="match status" value="1"/>
</dbReference>